<dbReference type="Proteomes" id="UP000247465">
    <property type="component" value="Chromosome"/>
</dbReference>
<proteinExistence type="predicted"/>
<dbReference type="AlphaFoldDB" id="A0A2Z4AHQ8"/>
<dbReference type="EMBL" id="CP029803">
    <property type="protein sequence ID" value="AWT59587.1"/>
    <property type="molecule type" value="Genomic_DNA"/>
</dbReference>
<protein>
    <submittedName>
        <fullName evidence="2">Uncharacterized protein</fullName>
    </submittedName>
</protein>
<accession>A0A2Z4AHQ8</accession>
<name>A0A2Z4AHQ8_9BACT</name>
<evidence type="ECO:0000313" key="2">
    <source>
        <dbReference type="EMBL" id="AWT59587.1"/>
    </source>
</evidence>
<reference evidence="2 3" key="1">
    <citation type="submission" date="2018-06" db="EMBL/GenBank/DDBJ databases">
        <title>Draft Genome Sequence of a Novel Marine Bacterium Related to the Verrucomicrobia.</title>
        <authorList>
            <person name="Vosseberg J."/>
            <person name="Martijn J."/>
            <person name="Ettema T.J.G."/>
        </authorList>
    </citation>
    <scope>NUCLEOTIDE SEQUENCE [LARGE SCALE GENOMIC DNA]</scope>
    <source>
        <strain evidence="2">TARA_B100001123</strain>
    </source>
</reference>
<sequence>MKFERKRFLRFITGISLVGVGWNTVIGTFDNSRKHKDSRQAVSQVLKRTRSNGDSPSIEVRKENRSVVYSVS</sequence>
<evidence type="ECO:0000256" key="1">
    <source>
        <dbReference type="SAM" id="MobiDB-lite"/>
    </source>
</evidence>
<dbReference type="KEGG" id="mtar:DF168_00779"/>
<organism evidence="2 3">
    <name type="scientific">Candidatus Moanibacter tarae</name>
    <dbReference type="NCBI Taxonomy" id="2200854"/>
    <lineage>
        <taxon>Bacteria</taxon>
        <taxon>Pseudomonadati</taxon>
        <taxon>Verrucomicrobiota</taxon>
        <taxon>Opitutia</taxon>
        <taxon>Puniceicoccales</taxon>
        <taxon>Puniceicoccales incertae sedis</taxon>
        <taxon>Candidatus Moanibacter</taxon>
    </lineage>
</organism>
<evidence type="ECO:0000313" key="3">
    <source>
        <dbReference type="Proteomes" id="UP000247465"/>
    </source>
</evidence>
<gene>
    <name evidence="2" type="ORF">DF168_00779</name>
</gene>
<feature type="region of interest" description="Disordered" evidence="1">
    <location>
        <begin position="36"/>
        <end position="59"/>
    </location>
</feature>